<name>A0ABX0HXQ2_9BURK</name>
<dbReference type="Pfam" id="PF05209">
    <property type="entry name" value="MinC_N"/>
    <property type="match status" value="1"/>
</dbReference>
<dbReference type="Gene3D" id="2.160.20.70">
    <property type="match status" value="1"/>
</dbReference>
<dbReference type="PANTHER" id="PTHR34108">
    <property type="entry name" value="SEPTUM SITE-DETERMINING PROTEIN MINC"/>
    <property type="match status" value="1"/>
</dbReference>
<keyword evidence="3 6" id="KW-0717">Septation</keyword>
<proteinExistence type="inferred from homology"/>
<organism evidence="10 11">
    <name type="scientific">Rubrivivax benzoatilyticus</name>
    <dbReference type="NCBI Taxonomy" id="316997"/>
    <lineage>
        <taxon>Bacteria</taxon>
        <taxon>Pseudomonadati</taxon>
        <taxon>Pseudomonadota</taxon>
        <taxon>Betaproteobacteria</taxon>
        <taxon>Burkholderiales</taxon>
        <taxon>Sphaerotilaceae</taxon>
        <taxon>Rubrivivax</taxon>
    </lineage>
</organism>
<evidence type="ECO:0000256" key="4">
    <source>
        <dbReference type="ARBA" id="ARBA00023306"/>
    </source>
</evidence>
<evidence type="ECO:0000256" key="7">
    <source>
        <dbReference type="SAM" id="MobiDB-lite"/>
    </source>
</evidence>
<dbReference type="Gene3D" id="3.30.70.260">
    <property type="match status" value="1"/>
</dbReference>
<evidence type="ECO:0000313" key="10">
    <source>
        <dbReference type="EMBL" id="NHK99767.1"/>
    </source>
</evidence>
<feature type="region of interest" description="Disordered" evidence="7">
    <location>
        <begin position="1"/>
        <end position="20"/>
    </location>
</feature>
<evidence type="ECO:0000256" key="5">
    <source>
        <dbReference type="ARBA" id="ARBA00025606"/>
    </source>
</evidence>
<dbReference type="HAMAP" id="MF_00267">
    <property type="entry name" value="MinC"/>
    <property type="match status" value="1"/>
</dbReference>
<keyword evidence="2 6" id="KW-0132">Cell division</keyword>
<evidence type="ECO:0000313" key="11">
    <source>
        <dbReference type="Proteomes" id="UP000802098"/>
    </source>
</evidence>
<keyword evidence="4 6" id="KW-0131">Cell cycle</keyword>
<reference evidence="10 11" key="1">
    <citation type="submission" date="2020-03" db="EMBL/GenBank/DDBJ databases">
        <title>Rubrivivax benzoatilyticus JA2 (sequenced after 10 years sub-culturing).</title>
        <authorList>
            <person name="Gupta D."/>
            <person name="Chintalapati S."/>
            <person name="Chintalapati V.R."/>
        </authorList>
    </citation>
    <scope>NUCLEOTIDE SEQUENCE [LARGE SCALE GENOMIC DNA]</scope>
    <source>
        <strain evidence="10 11">JA2-Mal</strain>
    </source>
</reference>
<dbReference type="Proteomes" id="UP000802098">
    <property type="component" value="Unassembled WGS sequence"/>
</dbReference>
<dbReference type="InterPro" id="IPR013033">
    <property type="entry name" value="MinC"/>
</dbReference>
<feature type="domain" description="Septum formation inhibitor MinC C-terminal" evidence="8">
    <location>
        <begin position="174"/>
        <end position="276"/>
    </location>
</feature>
<dbReference type="InterPro" id="IPR007874">
    <property type="entry name" value="MinC_N"/>
</dbReference>
<dbReference type="InterPro" id="IPR016098">
    <property type="entry name" value="CAP/MinC_C"/>
</dbReference>
<comment type="caution">
    <text evidence="10">The sequence shown here is derived from an EMBL/GenBank/DDBJ whole genome shotgun (WGS) entry which is preliminary data.</text>
</comment>
<comment type="similarity">
    <text evidence="1 6">Belongs to the MinC family.</text>
</comment>
<dbReference type="Pfam" id="PF03775">
    <property type="entry name" value="MinC_C"/>
    <property type="match status" value="1"/>
</dbReference>
<keyword evidence="11" id="KW-1185">Reference proteome</keyword>
<evidence type="ECO:0000256" key="6">
    <source>
        <dbReference type="HAMAP-Rule" id="MF_00267"/>
    </source>
</evidence>
<feature type="compositionally biased region" description="Basic and acidic residues" evidence="7">
    <location>
        <begin position="130"/>
        <end position="140"/>
    </location>
</feature>
<dbReference type="InterPro" id="IPR036145">
    <property type="entry name" value="MinC_C_sf"/>
</dbReference>
<dbReference type="InterPro" id="IPR005526">
    <property type="entry name" value="Septum_form_inhib_MinC_C"/>
</dbReference>
<feature type="region of interest" description="Disordered" evidence="7">
    <location>
        <begin position="115"/>
        <end position="140"/>
    </location>
</feature>
<evidence type="ECO:0000256" key="3">
    <source>
        <dbReference type="ARBA" id="ARBA00023210"/>
    </source>
</evidence>
<protein>
    <recommendedName>
        <fullName evidence="6">Probable septum site-determining protein MinC</fullName>
    </recommendedName>
</protein>
<sequence>MARFPPCASSGSAPAASSSVPVSMSVSPASPLFDLKSTAWWLTALRLHVADAAALGASLDERFADSPGLFDDEPLVIDLSPLRDGEAVPDFGALLAHLARHRMHAVAVQGGSEAQMAAAREAGLPPATEPETRPEPRPEPELREVEVVRDVVREVEVIREVEVPVPAAAVPTMIVDKPLRSGQRVYARGGDLVVLSVVSFGAEVIADGSIHVYAPLRGRAIAGARGDVNARIFSTCMEPQLVSVAGMYRTTETPLADDIVGKPAQVRLEGERLVVEPLAVN</sequence>
<comment type="function">
    <text evidence="5 6">Cell division inhibitor that blocks the formation of polar Z ring septums. Rapidly oscillates between the poles of the cell to destabilize FtsZ filaments that have formed before they mature into polar Z rings. Prevents FtsZ polymerization.</text>
</comment>
<dbReference type="NCBIfam" id="TIGR01222">
    <property type="entry name" value="minC"/>
    <property type="match status" value="1"/>
</dbReference>
<dbReference type="SUPFAM" id="SSF63848">
    <property type="entry name" value="Cell-division inhibitor MinC, C-terminal domain"/>
    <property type="match status" value="1"/>
</dbReference>
<accession>A0ABX0HXQ2</accession>
<gene>
    <name evidence="6 10" type="primary">minC</name>
    <name evidence="10" type="ORF">G7087_15395</name>
</gene>
<evidence type="ECO:0000259" key="9">
    <source>
        <dbReference type="Pfam" id="PF05209"/>
    </source>
</evidence>
<evidence type="ECO:0000256" key="1">
    <source>
        <dbReference type="ARBA" id="ARBA00006291"/>
    </source>
</evidence>
<evidence type="ECO:0000256" key="2">
    <source>
        <dbReference type="ARBA" id="ARBA00022618"/>
    </source>
</evidence>
<comment type="subunit">
    <text evidence="6">Interacts with MinD and FtsZ.</text>
</comment>
<dbReference type="EMBL" id="JAAOCD010000008">
    <property type="protein sequence ID" value="NHK99767.1"/>
    <property type="molecule type" value="Genomic_DNA"/>
</dbReference>
<feature type="domain" description="Septum formation inhibitor MinC N-terminal" evidence="9">
    <location>
        <begin position="33"/>
        <end position="104"/>
    </location>
</feature>
<evidence type="ECO:0000259" key="8">
    <source>
        <dbReference type="Pfam" id="PF03775"/>
    </source>
</evidence>
<dbReference type="PANTHER" id="PTHR34108:SF1">
    <property type="entry name" value="SEPTUM SITE-DETERMINING PROTEIN MINC"/>
    <property type="match status" value="1"/>
</dbReference>